<dbReference type="AlphaFoldDB" id="A0A2P2QVS9"/>
<accession>A0A2P2QVS9</accession>
<dbReference type="EMBL" id="GGEC01090500">
    <property type="protein sequence ID" value="MBX70984.1"/>
    <property type="molecule type" value="Transcribed_RNA"/>
</dbReference>
<sequence>MRKRKLKNIVPMCQLKAVACSSHFSLFTSSIQ</sequence>
<evidence type="ECO:0000313" key="1">
    <source>
        <dbReference type="EMBL" id="MBX70984.1"/>
    </source>
</evidence>
<reference evidence="1" key="1">
    <citation type="submission" date="2018-02" db="EMBL/GenBank/DDBJ databases">
        <title>Rhizophora mucronata_Transcriptome.</title>
        <authorList>
            <person name="Meera S.P."/>
            <person name="Sreeshan A."/>
            <person name="Augustine A."/>
        </authorList>
    </citation>
    <scope>NUCLEOTIDE SEQUENCE</scope>
    <source>
        <tissue evidence="1">Leaf</tissue>
    </source>
</reference>
<name>A0A2P2QVS9_RHIMU</name>
<proteinExistence type="predicted"/>
<protein>
    <submittedName>
        <fullName evidence="1">Uncharacterized protein</fullName>
    </submittedName>
</protein>
<organism evidence="1">
    <name type="scientific">Rhizophora mucronata</name>
    <name type="common">Asiatic mangrove</name>
    <dbReference type="NCBI Taxonomy" id="61149"/>
    <lineage>
        <taxon>Eukaryota</taxon>
        <taxon>Viridiplantae</taxon>
        <taxon>Streptophyta</taxon>
        <taxon>Embryophyta</taxon>
        <taxon>Tracheophyta</taxon>
        <taxon>Spermatophyta</taxon>
        <taxon>Magnoliopsida</taxon>
        <taxon>eudicotyledons</taxon>
        <taxon>Gunneridae</taxon>
        <taxon>Pentapetalae</taxon>
        <taxon>rosids</taxon>
        <taxon>fabids</taxon>
        <taxon>Malpighiales</taxon>
        <taxon>Rhizophoraceae</taxon>
        <taxon>Rhizophora</taxon>
    </lineage>
</organism>